<organism evidence="2 3">
    <name type="scientific">Thalictrum thalictroides</name>
    <name type="common">Rue-anemone</name>
    <name type="synonym">Anemone thalictroides</name>
    <dbReference type="NCBI Taxonomy" id="46969"/>
    <lineage>
        <taxon>Eukaryota</taxon>
        <taxon>Viridiplantae</taxon>
        <taxon>Streptophyta</taxon>
        <taxon>Embryophyta</taxon>
        <taxon>Tracheophyta</taxon>
        <taxon>Spermatophyta</taxon>
        <taxon>Magnoliopsida</taxon>
        <taxon>Ranunculales</taxon>
        <taxon>Ranunculaceae</taxon>
        <taxon>Thalictroideae</taxon>
        <taxon>Thalictrum</taxon>
    </lineage>
</organism>
<dbReference type="OrthoDB" id="273345at2759"/>
<feature type="domain" description="25S rRNA (uridine-N(3))-methyltransferase BMT5-like" evidence="1">
    <location>
        <begin position="167"/>
        <end position="256"/>
    </location>
</feature>
<feature type="non-terminal residue" evidence="2">
    <location>
        <position position="1"/>
    </location>
</feature>
<evidence type="ECO:0000313" key="2">
    <source>
        <dbReference type="EMBL" id="KAF5206973.1"/>
    </source>
</evidence>
<dbReference type="PANTHER" id="PTHR11538:SF70">
    <property type="entry name" value="25S RRNA (URIDINE-N(3))-METHYLTRANSFERASE BMT5-LIKE DOMAIN-CONTAINING PROTEIN"/>
    <property type="match status" value="1"/>
</dbReference>
<evidence type="ECO:0000313" key="3">
    <source>
        <dbReference type="Proteomes" id="UP000554482"/>
    </source>
</evidence>
<dbReference type="GO" id="GO:0070042">
    <property type="term" value="F:rRNA (uridine-N3-)-methyltransferase activity"/>
    <property type="evidence" value="ECO:0007669"/>
    <property type="project" value="InterPro"/>
</dbReference>
<proteinExistence type="predicted"/>
<dbReference type="GO" id="GO:0070475">
    <property type="term" value="P:rRNA base methylation"/>
    <property type="evidence" value="ECO:0007669"/>
    <property type="project" value="InterPro"/>
</dbReference>
<comment type="caution">
    <text evidence="2">The sequence shown here is derived from an EMBL/GenBank/DDBJ whole genome shotgun (WGS) entry which is preliminary data.</text>
</comment>
<reference evidence="2 3" key="1">
    <citation type="submission" date="2020-06" db="EMBL/GenBank/DDBJ databases">
        <title>Transcriptomic and genomic resources for Thalictrum thalictroides and T. hernandezii: Facilitating candidate gene discovery in an emerging model plant lineage.</title>
        <authorList>
            <person name="Arias T."/>
            <person name="Riano-Pachon D.M."/>
            <person name="Di Stilio V.S."/>
        </authorList>
    </citation>
    <scope>NUCLEOTIDE SEQUENCE [LARGE SCALE GENOMIC DNA]</scope>
    <source>
        <strain evidence="3">cv. WT478/WT964</strain>
        <tissue evidence="2">Leaves</tissue>
    </source>
</reference>
<protein>
    <submittedName>
        <fullName evidence="2">Heavy metal-associated isoprenylated plant protein</fullName>
    </submittedName>
</protein>
<dbReference type="AlphaFoldDB" id="A0A7J6XBV3"/>
<dbReference type="Pfam" id="PF10354">
    <property type="entry name" value="BMT5-like"/>
    <property type="match status" value="1"/>
</dbReference>
<sequence length="262" mass="28907">MGQVLAKISDFVKNIISRCLSNIQRFFIDASSTTKHTSKDKIDEARQQDSHVINIPRADQPQPADLSFNSNASEIVEEKDVIITIPDAHVVNIGHDNVNKGKGVYEHKTQKSQFNLAPSASSTRSSGALKLVDHNNVAKEEVGAQPSQVVRKKNIWIKHYCSSHRILLVGEGDFSFSACLAKAFGSASNMVATSLDSLDFLKKNYANAMSNISYLKKNGSMVIHNVDAGEMANHHLLSGLKFDRIIYNFPLAGFFRDSSRSI</sequence>
<dbReference type="GO" id="GO:0005737">
    <property type="term" value="C:cytoplasm"/>
    <property type="evidence" value="ECO:0007669"/>
    <property type="project" value="TreeGrafter"/>
</dbReference>
<accession>A0A7J6XBV3</accession>
<dbReference type="Proteomes" id="UP000554482">
    <property type="component" value="Unassembled WGS sequence"/>
</dbReference>
<dbReference type="InterPro" id="IPR019446">
    <property type="entry name" value="BMT5-like"/>
</dbReference>
<name>A0A7J6XBV3_THATH</name>
<dbReference type="EMBL" id="JABWDY010002010">
    <property type="protein sequence ID" value="KAF5206973.1"/>
    <property type="molecule type" value="Genomic_DNA"/>
</dbReference>
<evidence type="ECO:0000259" key="1">
    <source>
        <dbReference type="Pfam" id="PF10354"/>
    </source>
</evidence>
<dbReference type="PANTHER" id="PTHR11538">
    <property type="entry name" value="PHENYLALANYL-TRNA SYNTHETASE"/>
    <property type="match status" value="1"/>
</dbReference>
<gene>
    <name evidence="2" type="ORF">FRX31_003440</name>
</gene>
<keyword evidence="3" id="KW-1185">Reference proteome</keyword>